<dbReference type="Gene3D" id="2.40.30.10">
    <property type="entry name" value="Translation factors"/>
    <property type="match status" value="2"/>
</dbReference>
<dbReference type="InterPro" id="IPR027417">
    <property type="entry name" value="P-loop_NTPase"/>
</dbReference>
<evidence type="ECO:0000256" key="7">
    <source>
        <dbReference type="ARBA" id="ARBA00023134"/>
    </source>
</evidence>
<dbReference type="AlphaFoldDB" id="A0AAD5UIW5"/>
<gene>
    <name evidence="13" type="primary">HBS1L</name>
    <name evidence="13" type="ORF">HK103_005531</name>
</gene>
<dbReference type="PROSITE" id="PS00301">
    <property type="entry name" value="G_TR_1"/>
    <property type="match status" value="1"/>
</dbReference>
<comment type="subcellular location">
    <subcellularLocation>
        <location evidence="1">Cytoplasm</location>
    </subcellularLocation>
</comment>
<dbReference type="EMBL" id="JADGKB010000051">
    <property type="protein sequence ID" value="KAJ3256402.1"/>
    <property type="molecule type" value="Genomic_DNA"/>
</dbReference>
<evidence type="ECO:0000256" key="3">
    <source>
        <dbReference type="ARBA" id="ARBA00022490"/>
    </source>
</evidence>
<dbReference type="InterPro" id="IPR054696">
    <property type="entry name" value="GTP-eEF1A_C"/>
</dbReference>
<name>A0AAD5UIW5_9FUNG</name>
<dbReference type="GO" id="GO:0003924">
    <property type="term" value="F:GTPase activity"/>
    <property type="evidence" value="ECO:0007669"/>
    <property type="project" value="InterPro"/>
</dbReference>
<feature type="region of interest" description="Disordered" evidence="11">
    <location>
        <begin position="1"/>
        <end position="43"/>
    </location>
</feature>
<comment type="similarity">
    <text evidence="2">Belongs to the TRAFAC class translation factor GTPase superfamily. Classic translation factor GTPase family. EF-Tu/EF-1A subfamily.</text>
</comment>
<keyword evidence="3" id="KW-0963">Cytoplasm</keyword>
<dbReference type="Proteomes" id="UP001210925">
    <property type="component" value="Unassembled WGS sequence"/>
</dbReference>
<dbReference type="InterPro" id="IPR050100">
    <property type="entry name" value="TRAFAC_GTPase_members"/>
</dbReference>
<dbReference type="CDD" id="cd16267">
    <property type="entry name" value="HBS1-like_II"/>
    <property type="match status" value="1"/>
</dbReference>
<organism evidence="13 14">
    <name type="scientific">Boothiomyces macroporosus</name>
    <dbReference type="NCBI Taxonomy" id="261099"/>
    <lineage>
        <taxon>Eukaryota</taxon>
        <taxon>Fungi</taxon>
        <taxon>Fungi incertae sedis</taxon>
        <taxon>Chytridiomycota</taxon>
        <taxon>Chytridiomycota incertae sedis</taxon>
        <taxon>Chytridiomycetes</taxon>
        <taxon>Rhizophydiales</taxon>
        <taxon>Terramycetaceae</taxon>
        <taxon>Boothiomyces</taxon>
    </lineage>
</organism>
<dbReference type="SUPFAM" id="SSF50465">
    <property type="entry name" value="EF-Tu/eEF-1alpha/eIF2-gamma C-terminal domain"/>
    <property type="match status" value="1"/>
</dbReference>
<dbReference type="GO" id="GO:0005829">
    <property type="term" value="C:cytosol"/>
    <property type="evidence" value="ECO:0007669"/>
    <property type="project" value="GOC"/>
</dbReference>
<evidence type="ECO:0000256" key="8">
    <source>
        <dbReference type="ARBA" id="ARBA00049117"/>
    </source>
</evidence>
<evidence type="ECO:0000256" key="2">
    <source>
        <dbReference type="ARBA" id="ARBA00007249"/>
    </source>
</evidence>
<comment type="catalytic activity">
    <reaction evidence="8">
        <text>GTP + H2O = GDP + phosphate + H(+)</text>
        <dbReference type="Rhea" id="RHEA:19669"/>
        <dbReference type="ChEBI" id="CHEBI:15377"/>
        <dbReference type="ChEBI" id="CHEBI:15378"/>
        <dbReference type="ChEBI" id="CHEBI:37565"/>
        <dbReference type="ChEBI" id="CHEBI:43474"/>
        <dbReference type="ChEBI" id="CHEBI:58189"/>
    </reaction>
    <physiologicalReaction direction="left-to-right" evidence="8">
        <dbReference type="Rhea" id="RHEA:19670"/>
    </physiologicalReaction>
</comment>
<dbReference type="InterPro" id="IPR031157">
    <property type="entry name" value="G_TR_CS"/>
</dbReference>
<dbReference type="Gene3D" id="3.40.50.300">
    <property type="entry name" value="P-loop containing nucleotide triphosphate hydrolases"/>
    <property type="match status" value="1"/>
</dbReference>
<feature type="domain" description="Tr-type G" evidence="12">
    <location>
        <begin position="471"/>
        <end position="688"/>
    </location>
</feature>
<dbReference type="FunFam" id="2.40.30.10:FF:000020">
    <property type="entry name" value="Translation elongation factor EF-1"/>
    <property type="match status" value="1"/>
</dbReference>
<dbReference type="SUPFAM" id="SSF50447">
    <property type="entry name" value="Translation proteins"/>
    <property type="match status" value="1"/>
</dbReference>
<dbReference type="PROSITE" id="PS51722">
    <property type="entry name" value="G_TR_2"/>
    <property type="match status" value="1"/>
</dbReference>
<evidence type="ECO:0000313" key="14">
    <source>
        <dbReference type="Proteomes" id="UP001210925"/>
    </source>
</evidence>
<keyword evidence="7" id="KW-0342">GTP-binding</keyword>
<proteinExistence type="inferred from homology"/>
<dbReference type="InterPro" id="IPR000795">
    <property type="entry name" value="T_Tr_GTP-bd_dom"/>
</dbReference>
<protein>
    <recommendedName>
        <fullName evidence="10">Elongation factor 1 alpha-like protein</fullName>
    </recommendedName>
</protein>
<evidence type="ECO:0000256" key="11">
    <source>
        <dbReference type="SAM" id="MobiDB-lite"/>
    </source>
</evidence>
<evidence type="ECO:0000256" key="6">
    <source>
        <dbReference type="ARBA" id="ARBA00022917"/>
    </source>
</evidence>
<evidence type="ECO:0000256" key="10">
    <source>
        <dbReference type="ARBA" id="ARBA00074866"/>
    </source>
</evidence>
<dbReference type="CDD" id="cd01883">
    <property type="entry name" value="EF1_alpha"/>
    <property type="match status" value="1"/>
</dbReference>
<evidence type="ECO:0000256" key="4">
    <source>
        <dbReference type="ARBA" id="ARBA00022741"/>
    </source>
</evidence>
<dbReference type="PRINTS" id="PR00315">
    <property type="entry name" value="ELONGATNFCT"/>
</dbReference>
<dbReference type="InterPro" id="IPR009000">
    <property type="entry name" value="Transl_B-barrel_sf"/>
</dbReference>
<sequence>MSRHRNVRNMDLDEEMYEDDYDDYDDDYDEDADEYDEDAYDEYDEYEVYDSGKSYKASAPKSAPKSTRKLNVEGKLILFFGYNYSKCDFDLNCNEDYLPLKSKKFKRFVEVQDCMEVESGNLPDVEANHFSKSISGSNSIEFENTGIKNISSSVVGLKALSNSNNGLKSLSNISTMGVKSLSSVANSGLQSLNQGGVNLASRVNSGLSAGNGLKSLSNMNSNQAVSRLKSLSNTSAMSNSLKSLSNLSNIAIKSSNGSSESISTTNASVTGLKSLANSNVSMATSFNHESPAGLKSIAQNMSTGLTLSQLATANQKNNSLRVPTQSSAKISLSSISSSQIPTITLSKLGQQVDLITEESSKTAKTFLASPTRYASFLSSTLYSRPSINLSLDSAPTKFDFKTPSPDQIALNARKNNTQPEKKGKNIVKEVENATSNMKNLNVKETVKPKEIIPKKKKIDVISEYSKRTDTMERLNLVVAGHVDAGKSTMMGHLLLLLGEVSNRTIEKYQKEAESMKKGSFCFAWVLDATEDERSRGVTIDVGVSQFKTPNRIFTLLDAPGHKDFIPNMISGASQADVAILVVDASVGGFESGFDHNGQTREHALLLRSLGLNQLIVCVNKMDHVEWSEERFKEIEAKLSKYLTTVGFNNQVKYIPVSGYTGENLQTPVNNWYTGPTLVQALDMFKIPERQIKEPFCLSVQDFFKGGIGASGGNVTVCGRIESGTIQIGEQVLALPINEIGVVKHIMVGEEDANWAVAGDRVSISLTNLEVIQFHLGSVICDPISPIPVVESFKARILTFDLNIPITIGVPVVMHHLGTAESGFIQKLEATLSKSGNVEKKNPRSLFKHTSAIVTIKLNRPICIQVNDKSKSLSRFLLRNGGNSIAAGVAIEL</sequence>
<dbReference type="FunFam" id="3.40.50.300:FF:000204">
    <property type="entry name" value="Translation elongation factor Tu"/>
    <property type="match status" value="1"/>
</dbReference>
<dbReference type="GO" id="GO:1990533">
    <property type="term" value="C:Dom34-Hbs1 complex"/>
    <property type="evidence" value="ECO:0007669"/>
    <property type="project" value="UniProtKB-ARBA"/>
</dbReference>
<evidence type="ECO:0000256" key="5">
    <source>
        <dbReference type="ARBA" id="ARBA00022801"/>
    </source>
</evidence>
<dbReference type="Pfam" id="PF00009">
    <property type="entry name" value="GTP_EFTU"/>
    <property type="match status" value="1"/>
</dbReference>
<feature type="compositionally biased region" description="Acidic residues" evidence="11">
    <location>
        <begin position="12"/>
        <end position="43"/>
    </location>
</feature>
<dbReference type="Pfam" id="PF22594">
    <property type="entry name" value="GTP-eEF1A_C"/>
    <property type="match status" value="1"/>
</dbReference>
<reference evidence="13" key="1">
    <citation type="submission" date="2020-05" db="EMBL/GenBank/DDBJ databases">
        <title>Phylogenomic resolution of chytrid fungi.</title>
        <authorList>
            <person name="Stajich J.E."/>
            <person name="Amses K."/>
            <person name="Simmons R."/>
            <person name="Seto K."/>
            <person name="Myers J."/>
            <person name="Bonds A."/>
            <person name="Quandt C.A."/>
            <person name="Barry K."/>
            <person name="Liu P."/>
            <person name="Grigoriev I."/>
            <person name="Longcore J.E."/>
            <person name="James T.Y."/>
        </authorList>
    </citation>
    <scope>NUCLEOTIDE SEQUENCE</scope>
    <source>
        <strain evidence="13">PLAUS21</strain>
    </source>
</reference>
<evidence type="ECO:0000259" key="12">
    <source>
        <dbReference type="PROSITE" id="PS51722"/>
    </source>
</evidence>
<keyword evidence="14" id="KW-1185">Reference proteome</keyword>
<evidence type="ECO:0000256" key="9">
    <source>
        <dbReference type="ARBA" id="ARBA00063537"/>
    </source>
</evidence>
<dbReference type="CDD" id="cd04093">
    <property type="entry name" value="HBS1_C_III"/>
    <property type="match status" value="1"/>
</dbReference>
<evidence type="ECO:0000313" key="13">
    <source>
        <dbReference type="EMBL" id="KAJ3256402.1"/>
    </source>
</evidence>
<accession>A0AAD5UIW5</accession>
<dbReference type="GO" id="GO:0005525">
    <property type="term" value="F:GTP binding"/>
    <property type="evidence" value="ECO:0007669"/>
    <property type="project" value="UniProtKB-KW"/>
</dbReference>
<comment type="caution">
    <text evidence="13">The sequence shown here is derived from an EMBL/GenBank/DDBJ whole genome shotgun (WGS) entry which is preliminary data.</text>
</comment>
<comment type="subunit">
    <text evidence="9">Component of the Dom34-Hbs1 complex, also named Pelota-HBS1L complex, composed of dom34 and hbs1.</text>
</comment>
<dbReference type="SUPFAM" id="SSF52540">
    <property type="entry name" value="P-loop containing nucleoside triphosphate hydrolases"/>
    <property type="match status" value="1"/>
</dbReference>
<dbReference type="GO" id="GO:0002184">
    <property type="term" value="P:cytoplasmic translational termination"/>
    <property type="evidence" value="ECO:0007669"/>
    <property type="project" value="UniProtKB-ARBA"/>
</dbReference>
<evidence type="ECO:0000256" key="1">
    <source>
        <dbReference type="ARBA" id="ARBA00004496"/>
    </source>
</evidence>
<keyword evidence="4" id="KW-0547">Nucleotide-binding</keyword>
<keyword evidence="6" id="KW-0648">Protein biosynthesis</keyword>
<dbReference type="PANTHER" id="PTHR23115">
    <property type="entry name" value="TRANSLATION FACTOR"/>
    <property type="match status" value="1"/>
</dbReference>
<dbReference type="InterPro" id="IPR009001">
    <property type="entry name" value="Transl_elong_EF1A/Init_IF2_C"/>
</dbReference>
<keyword evidence="5" id="KW-0378">Hydrolase</keyword>